<reference evidence="3" key="1">
    <citation type="journal article" date="2019" name="Int. J. Syst. Evol. Microbiol.">
        <title>The Global Catalogue of Microorganisms (GCM) 10K type strain sequencing project: providing services to taxonomists for standard genome sequencing and annotation.</title>
        <authorList>
            <consortium name="The Broad Institute Genomics Platform"/>
            <consortium name="The Broad Institute Genome Sequencing Center for Infectious Disease"/>
            <person name="Wu L."/>
            <person name="Ma J."/>
        </authorList>
    </citation>
    <scope>NUCLEOTIDE SEQUENCE [LARGE SCALE GENOMIC DNA]</scope>
    <source>
        <strain evidence="3">JCM 31486</strain>
    </source>
</reference>
<keyword evidence="3" id="KW-1185">Reference proteome</keyword>
<dbReference type="Pfam" id="PF08386">
    <property type="entry name" value="Abhydrolase_4"/>
    <property type="match status" value="1"/>
</dbReference>
<keyword evidence="2" id="KW-0378">Hydrolase</keyword>
<protein>
    <submittedName>
        <fullName evidence="2">Alpha/beta hydrolase</fullName>
    </submittedName>
</protein>
<comment type="caution">
    <text evidence="2">The sequence shown here is derived from an EMBL/GenBank/DDBJ whole genome shotgun (WGS) entry which is preliminary data.</text>
</comment>
<proteinExistence type="predicted"/>
<evidence type="ECO:0000259" key="1">
    <source>
        <dbReference type="Pfam" id="PF08386"/>
    </source>
</evidence>
<sequence>HSPCVDSAVDRYFFAGQLPPRDAVCPSQ</sequence>
<evidence type="ECO:0000313" key="3">
    <source>
        <dbReference type="Proteomes" id="UP001597045"/>
    </source>
</evidence>
<feature type="non-terminal residue" evidence="2">
    <location>
        <position position="1"/>
    </location>
</feature>
<dbReference type="InterPro" id="IPR013595">
    <property type="entry name" value="Pept_S33_TAP-like_C"/>
</dbReference>
<dbReference type="GO" id="GO:0016787">
    <property type="term" value="F:hydrolase activity"/>
    <property type="evidence" value="ECO:0007669"/>
    <property type="project" value="UniProtKB-KW"/>
</dbReference>
<organism evidence="2 3">
    <name type="scientific">Kibdelosporangium lantanae</name>
    <dbReference type="NCBI Taxonomy" id="1497396"/>
    <lineage>
        <taxon>Bacteria</taxon>
        <taxon>Bacillati</taxon>
        <taxon>Actinomycetota</taxon>
        <taxon>Actinomycetes</taxon>
        <taxon>Pseudonocardiales</taxon>
        <taxon>Pseudonocardiaceae</taxon>
        <taxon>Kibdelosporangium</taxon>
    </lineage>
</organism>
<dbReference type="Proteomes" id="UP001597045">
    <property type="component" value="Unassembled WGS sequence"/>
</dbReference>
<gene>
    <name evidence="2" type="ORF">ACFQ1S_28775</name>
</gene>
<evidence type="ECO:0000313" key="2">
    <source>
        <dbReference type="EMBL" id="MFD1049248.1"/>
    </source>
</evidence>
<name>A0ABW3MF64_9PSEU</name>
<dbReference type="EMBL" id="JBHTIS010002065">
    <property type="protein sequence ID" value="MFD1049248.1"/>
    <property type="molecule type" value="Genomic_DNA"/>
</dbReference>
<feature type="domain" description="Peptidase S33 tripeptidyl aminopeptidase-like C-terminal" evidence="1">
    <location>
        <begin position="2"/>
        <end position="25"/>
    </location>
</feature>
<accession>A0ABW3MF64</accession>